<dbReference type="EMBL" id="UOGD01000165">
    <property type="protein sequence ID" value="VAX20330.1"/>
    <property type="molecule type" value="Genomic_DNA"/>
</dbReference>
<reference evidence="1" key="1">
    <citation type="submission" date="2018-06" db="EMBL/GenBank/DDBJ databases">
        <authorList>
            <person name="Zhirakovskaya E."/>
        </authorList>
    </citation>
    <scope>NUCLEOTIDE SEQUENCE</scope>
</reference>
<name>A0A3B1CC22_9ZZZZ</name>
<dbReference type="AlphaFoldDB" id="A0A3B1CC22"/>
<sequence>MRVRFFRIHTVFLIILVINLQLLSQNYTNYLLSISNYKVSDFVLKQIDTSSVDIDKKITADNDFTLDIFLGIGAAPLNASFGIGYFFTPKIIGYSRIAALVTPNFYNFSTNIGAKYINSSGNSMLYSAEIGALFDGNHHYYNGILVKGALGYMFLFKKSYFNINVHLNFLAPIDRTNVFIPELELVMGIFI</sequence>
<evidence type="ECO:0000313" key="1">
    <source>
        <dbReference type="EMBL" id="VAX20330.1"/>
    </source>
</evidence>
<accession>A0A3B1CC22</accession>
<proteinExistence type="predicted"/>
<gene>
    <name evidence="1" type="ORF">MNBD_IGNAVI01-1582</name>
</gene>
<protein>
    <submittedName>
        <fullName evidence="1">Uncharacterized protein</fullName>
    </submittedName>
</protein>
<organism evidence="1">
    <name type="scientific">hydrothermal vent metagenome</name>
    <dbReference type="NCBI Taxonomy" id="652676"/>
    <lineage>
        <taxon>unclassified sequences</taxon>
        <taxon>metagenomes</taxon>
        <taxon>ecological metagenomes</taxon>
    </lineage>
</organism>